<evidence type="ECO:0000313" key="2">
    <source>
        <dbReference type="EnsemblMetazoa" id="AAEL027213-PA"/>
    </source>
</evidence>
<reference evidence="2 3" key="1">
    <citation type="submission" date="2017-06" db="EMBL/GenBank/DDBJ databases">
        <title>Aedes aegypti genome working group (AGWG) sequencing and assembly.</title>
        <authorList>
            <consortium name="Aedes aegypti Genome Working Group (AGWG)"/>
            <person name="Matthews B.J."/>
        </authorList>
    </citation>
    <scope>NUCLEOTIDE SEQUENCE [LARGE SCALE GENOMIC DNA]</scope>
    <source>
        <strain evidence="2 3">LVP_AGWG</strain>
    </source>
</reference>
<dbReference type="FunCoup" id="A0A6I8U7X3">
    <property type="interactions" value="24"/>
</dbReference>
<feature type="compositionally biased region" description="Acidic residues" evidence="1">
    <location>
        <begin position="482"/>
        <end position="494"/>
    </location>
</feature>
<accession>A0A6I8U7X3</accession>
<feature type="region of interest" description="Disordered" evidence="1">
    <location>
        <begin position="478"/>
        <end position="521"/>
    </location>
</feature>
<dbReference type="AlphaFoldDB" id="A0A6I8U7X3"/>
<gene>
    <name evidence="2" type="primary">5567052</name>
</gene>
<sequence>MSLFVAEIKCYEKFQKDVLLQILNSKRLLIDHVEILEECYNEITQKESSHYLTARKLAALGSIPVAISFLSSKFKSGWQNSISALVVAYGTCYGIKCFNKYRYRVQMKQLETFIHSLEQFETAVRKNLLFLNERQHSREMKDSMEKSGLDSFVGNCVKSCVETIKAVHRAVKQLEQDFVLTERWDSLYSPIESLEDCELFSETVVANVKSPRDIKDYYNVFAYMQSQLLTRLALAVTCGLSAMGRCGLSELGAKLDDQTVLCLSQFNTIVDPNRKRAPRIVVESLSPELSHLRTLTMSLSAKLYSTVHRYNEIEKILDETVTDLVKSKSSNQTQDQLALSMEEVINDLGASADECQRLLITWKKLFNKDDSDTQLEIDARFKEGAEPALDMMPNEDRVFSEQDKPCIKDEFFAVDGTDTARVEEDDRRSSNSIDDLESINAKIIKRHFKPVLVQLRERIVPISVEFKEREKRALRDKGIDVVDSDEEPSADEESPNLPRRTVYSSDSEDDQGRDEREAIKLQRSVQRYEDMRGFLANKEQFNIFGLKPVTSMVEEEVLE</sequence>
<dbReference type="InParanoid" id="A0A6I8U7X3"/>
<reference evidence="2" key="2">
    <citation type="submission" date="2020-05" db="UniProtKB">
        <authorList>
            <consortium name="EnsemblMetazoa"/>
        </authorList>
    </citation>
    <scope>IDENTIFICATION</scope>
    <source>
        <strain evidence="2">LVP_AGWG</strain>
    </source>
</reference>
<dbReference type="Proteomes" id="UP000008820">
    <property type="component" value="Chromosome 1"/>
</dbReference>
<evidence type="ECO:0000256" key="1">
    <source>
        <dbReference type="SAM" id="MobiDB-lite"/>
    </source>
</evidence>
<proteinExistence type="predicted"/>
<name>A0A6I8U7X3_AEDAE</name>
<dbReference type="EnsemblMetazoa" id="AAEL027213-RA">
    <property type="protein sequence ID" value="AAEL027213-PA"/>
    <property type="gene ID" value="AAEL027213"/>
</dbReference>
<keyword evidence="3" id="KW-1185">Reference proteome</keyword>
<dbReference type="OrthoDB" id="7762224at2759"/>
<evidence type="ECO:0000313" key="3">
    <source>
        <dbReference type="Proteomes" id="UP000008820"/>
    </source>
</evidence>
<organism evidence="2 3">
    <name type="scientific">Aedes aegypti</name>
    <name type="common">Yellowfever mosquito</name>
    <name type="synonym">Culex aegypti</name>
    <dbReference type="NCBI Taxonomy" id="7159"/>
    <lineage>
        <taxon>Eukaryota</taxon>
        <taxon>Metazoa</taxon>
        <taxon>Ecdysozoa</taxon>
        <taxon>Arthropoda</taxon>
        <taxon>Hexapoda</taxon>
        <taxon>Insecta</taxon>
        <taxon>Pterygota</taxon>
        <taxon>Neoptera</taxon>
        <taxon>Endopterygota</taxon>
        <taxon>Diptera</taxon>
        <taxon>Nematocera</taxon>
        <taxon>Culicoidea</taxon>
        <taxon>Culicidae</taxon>
        <taxon>Culicinae</taxon>
        <taxon>Aedini</taxon>
        <taxon>Aedes</taxon>
        <taxon>Stegomyia</taxon>
    </lineage>
</organism>
<protein>
    <submittedName>
        <fullName evidence="2">Uncharacterized protein</fullName>
    </submittedName>
</protein>